<dbReference type="SUPFAM" id="SSF52540">
    <property type="entry name" value="P-loop containing nucleoside triphosphate hydrolases"/>
    <property type="match status" value="1"/>
</dbReference>
<gene>
    <name evidence="2" type="ORF">HKX69_11095</name>
</gene>
<dbReference type="Gene3D" id="3.40.50.300">
    <property type="entry name" value="P-loop containing nucleotide triphosphate hydrolases"/>
    <property type="match status" value="3"/>
</dbReference>
<dbReference type="EMBL" id="CP053189">
    <property type="protein sequence ID" value="QJS10003.1"/>
    <property type="molecule type" value="Genomic_DNA"/>
</dbReference>
<dbReference type="SMART" id="SM00487">
    <property type="entry name" value="DEXDc"/>
    <property type="match status" value="1"/>
</dbReference>
<dbReference type="Pfam" id="PF04313">
    <property type="entry name" value="HSDR_N"/>
    <property type="match status" value="1"/>
</dbReference>
<evidence type="ECO:0000313" key="3">
    <source>
        <dbReference type="Proteomes" id="UP000502641"/>
    </source>
</evidence>
<reference evidence="2 3" key="1">
    <citation type="submission" date="2020-05" db="EMBL/GenBank/DDBJ databases">
        <authorList>
            <person name="Li K."/>
        </authorList>
    </citation>
    <scope>NUCLEOTIDE SEQUENCE [LARGE SCALE GENOMIC DNA]</scope>
    <source>
        <strain evidence="3">jing01</strain>
    </source>
</reference>
<dbReference type="InterPro" id="IPR055180">
    <property type="entry name" value="HsdR_RecA-like_helicase_dom_2"/>
</dbReference>
<dbReference type="KEGG" id="sarg:HKX69_11095"/>
<dbReference type="Proteomes" id="UP000502641">
    <property type="component" value="Chromosome"/>
</dbReference>
<accession>A0A6M4PIV5</accession>
<dbReference type="InterPro" id="IPR040980">
    <property type="entry name" value="SWI2_SNF2"/>
</dbReference>
<evidence type="ECO:0000313" key="2">
    <source>
        <dbReference type="EMBL" id="QJS10003.1"/>
    </source>
</evidence>
<dbReference type="InterPro" id="IPR007409">
    <property type="entry name" value="Restrct_endonuc_type1_HsdR_N"/>
</dbReference>
<dbReference type="AlphaFoldDB" id="A0A6M4PIV5"/>
<dbReference type="REBASE" id="402347">
    <property type="entry name" value="Sspjing01ORF11085P"/>
</dbReference>
<dbReference type="Pfam" id="PF22679">
    <property type="entry name" value="T1R_D3-like"/>
    <property type="match status" value="1"/>
</dbReference>
<dbReference type="GO" id="GO:0009307">
    <property type="term" value="P:DNA restriction-modification system"/>
    <property type="evidence" value="ECO:0007669"/>
    <property type="project" value="UniProtKB-KW"/>
</dbReference>
<dbReference type="Pfam" id="PF18766">
    <property type="entry name" value="SWI2_SNF2"/>
    <property type="match status" value="1"/>
</dbReference>
<dbReference type="GO" id="GO:0003677">
    <property type="term" value="F:DNA binding"/>
    <property type="evidence" value="ECO:0007669"/>
    <property type="project" value="UniProtKB-KW"/>
</dbReference>
<dbReference type="InterPro" id="IPR027417">
    <property type="entry name" value="P-loop_NTPase"/>
</dbReference>
<dbReference type="InterPro" id="IPR014001">
    <property type="entry name" value="Helicase_ATP-bd"/>
</dbReference>
<keyword evidence="2" id="KW-0378">Hydrolase</keyword>
<sequence length="1042" mass="115607">MGHSQLMELEFEKNLCTELSEREWLYENDGKPTGWDVGLAMVPDDVLHWLSTQYPDEYDKAVPGDLIKSQKMEAECKLLQHITKELAKATRMDPTTGHPVGGLLGVLRKGFAYAQVGRPAAKFGPMMVFPPANPNLTEVLEASAAVRLRILRQVRFDTTSNETIDVVLTANGIPVVTIELKTDNTQAVKDAIRQYKVDRKPGKNRPLLAPGRALVHFAVSNDLVYMTTKLQGQDTVFLPFNQGDNGHAGNPPSGSGSSTNYLWREVLARRMFMRILKDFALFEPGKAGKKDDGRLIFPRFHQLRAVERVVADIEERGTGGRYLIWHSAGSGKTKTIAWLSHRLIRHMSADSKSTFDSVIVVTDRTVLDENIRHDMNLIQSSKGLVVTVGEKSGAKSPQLKKALLEGDHIITCTLQTFPEVMKLIEDTQELRGRHWAVVADEAHSSQSGSAARRLKELLADVELDADQDDISADDLLQAKDSAIAASSNITFVALTATPKGKTLRLFGTERDGRWEAFDTYTMAQAIEEGFILDVLTNYSTYDMFLRVKNTLDADQSESEIQVNTGEAVTNIVRYARLHPTAIAQKVRVVVEHFRRNVMHTLGGEAKAMVVTSLRMEALRWSKKMDEYIASQGYNDMRTLVAFSGSLTDETGEGVTEISLNGRSDVAKAFREEDIYRVLIVANKFQTGFDEPRLMAMYIDKKLSGIATVQTLSRLNRIYPGKTAPMVVDFRNSPASIEKDFKLYYSDAHVDGDIDPNALYTIGERLDTASLYSHDELNAVAEAYLADAGGETLAKVLSPIKNRWTSQWRQARLAKDKAKREALERFRADLLSYRNAWQFLSQIVDYQDPDLHRRAILATLLGRNLHIDGTDHDDSYLEGVQLSGVKLVPSAINEDHTLSEGSDEGIALPVFEGEHKSGGTPERGPLDEAIDRVNEMFRAKGVDVSPGSVSGFITTFWGFLDANEEAVAMAKNNTVAQLKASEGFSNAVGLAVLKTCQESQDIQSYMTDPAFLVQLSDIAADALYFQHRGDIGSQTVPGPRSHE</sequence>
<dbReference type="Gene3D" id="3.90.1570.50">
    <property type="match status" value="1"/>
</dbReference>
<proteinExistence type="predicted"/>
<evidence type="ECO:0000259" key="1">
    <source>
        <dbReference type="SMART" id="SM00487"/>
    </source>
</evidence>
<dbReference type="PANTHER" id="PTHR42927">
    <property type="entry name" value="HELICASE SUPERFAMILY 1 AND 2 DOMAIN-CONTAINING PROTEIN"/>
    <property type="match status" value="1"/>
</dbReference>
<organism evidence="2 3">
    <name type="scientific">Streptomyces argyrophylli</name>
    <dbReference type="NCBI Taxonomy" id="2726118"/>
    <lineage>
        <taxon>Bacteria</taxon>
        <taxon>Bacillati</taxon>
        <taxon>Actinomycetota</taxon>
        <taxon>Actinomycetes</taxon>
        <taxon>Kitasatosporales</taxon>
        <taxon>Streptomycetaceae</taxon>
        <taxon>Streptomyces</taxon>
    </lineage>
</organism>
<protein>
    <submittedName>
        <fullName evidence="2">Type I restriction endonuclease subunit R</fullName>
    </submittedName>
</protein>
<keyword evidence="2" id="KW-0255">Endonuclease</keyword>
<dbReference type="PANTHER" id="PTHR42927:SF1">
    <property type="entry name" value="HELICASE SUPERFAMILY 1 AND 2 DOMAIN-CONTAINING PROTEIN"/>
    <property type="match status" value="1"/>
</dbReference>
<feature type="domain" description="Helicase ATP-binding" evidence="1">
    <location>
        <begin position="294"/>
        <end position="520"/>
    </location>
</feature>
<dbReference type="GO" id="GO:0009035">
    <property type="term" value="F:type I site-specific deoxyribonuclease activity"/>
    <property type="evidence" value="ECO:0007669"/>
    <property type="project" value="UniProtKB-EC"/>
</dbReference>
<keyword evidence="3" id="KW-1185">Reference proteome</keyword>
<name>A0A6M4PIV5_9ACTN</name>
<keyword evidence="2" id="KW-0540">Nuclease</keyword>
<dbReference type="GO" id="GO:0005524">
    <property type="term" value="F:ATP binding"/>
    <property type="evidence" value="ECO:0007669"/>
    <property type="project" value="UniProtKB-KW"/>
</dbReference>